<dbReference type="Proteomes" id="UP000006073">
    <property type="component" value="Unassembled WGS sequence"/>
</dbReference>
<name>S2DCU0_INDAL</name>
<evidence type="ECO:0000313" key="2">
    <source>
        <dbReference type="Proteomes" id="UP000006073"/>
    </source>
</evidence>
<evidence type="ECO:0000313" key="1">
    <source>
        <dbReference type="EMBL" id="EOZ96744.1"/>
    </source>
</evidence>
<organism evidence="1 2">
    <name type="scientific">Indibacter alkaliphilus (strain CCUG 57479 / KCTC 22604 / LW1)</name>
    <dbReference type="NCBI Taxonomy" id="1189612"/>
    <lineage>
        <taxon>Bacteria</taxon>
        <taxon>Pseudomonadati</taxon>
        <taxon>Bacteroidota</taxon>
        <taxon>Cytophagia</taxon>
        <taxon>Cytophagales</taxon>
        <taxon>Cyclobacteriaceae</taxon>
    </lineage>
</organism>
<accession>S2DCU0</accession>
<sequence length="51" mass="6008">MIAVRKSIGICFIIIHKFLKKGWQVFSYRSGILENEYRRNEEDFSSIKKGA</sequence>
<reference evidence="1 2" key="1">
    <citation type="journal article" date="2013" name="Genome Announc.">
        <title>Draft Genome Sequence of Indibacter alkaliphilus Strain LW1T, Isolated from Lonar Lake, a Haloalkaline Lake in the Buldana District of Maharashtra, India.</title>
        <authorList>
            <person name="Singh A."/>
            <person name="Kumar Jangir P."/>
            <person name="Sharma R."/>
            <person name="Singh A."/>
            <person name="Kumar Pinnaka A."/>
            <person name="Shivaji S."/>
        </authorList>
    </citation>
    <scope>NUCLEOTIDE SEQUENCE [LARGE SCALE GENOMIC DNA]</scope>
    <source>
        <strain evidence="2">CCUG 57479 / KCTC 22604 / LW1</strain>
    </source>
</reference>
<proteinExistence type="predicted"/>
<dbReference type="AlphaFoldDB" id="S2DCU0"/>
<keyword evidence="2" id="KW-1185">Reference proteome</keyword>
<dbReference type="EMBL" id="ALWO02000032">
    <property type="protein sequence ID" value="EOZ96744.1"/>
    <property type="molecule type" value="Genomic_DNA"/>
</dbReference>
<comment type="caution">
    <text evidence="1">The sequence shown here is derived from an EMBL/GenBank/DDBJ whole genome shotgun (WGS) entry which is preliminary data.</text>
</comment>
<protein>
    <submittedName>
        <fullName evidence="1">Uncharacterized protein</fullName>
    </submittedName>
</protein>
<gene>
    <name evidence="1" type="ORF">A33Q_2054</name>
</gene>